<name>M1VA68_CYAM1</name>
<sequence>MLLETAWASCNRSAWFGWSYRTWAHRWHGAVVVGARPPRARSPVPTWYLAQNRPVVARSKKRRSSPSNDRVSDGSDGSAVPHLNEQHYLGEIFCNRSLKMRSIKAIGFDMDYTLAHYKADTFETLAYEGALRRLVHAGYPREILDELRPYDPQAYIRGLVIDKKRGNILKMDRHKYVKLAFHGFQRLSKQERDALYNPAAVNWAAFNEPDFAVVDTLFSLPDAFLFSKLVEFKDQYPNLIEKPYEQIYRDVRRAVDLCHRDGTIKRRVAEEPAKYIEYDPHLIPTLKRLKRSGRKTFLLTNSLWEYTNVVMNFLMGNPPGLLELDWLDLFDVVIVGANKPAFLTDPRLWMYRVDPRSKEGYLSNTEGVIDGNAEAFLREGKVLQGGNYTHLQEILSLNSGSEVLYVGDHMFSDILRSKRQLGWRTMLIIPELTDEINEMLRSEVDRQRLRDMRLLRDELDEMIDRAEWELHCEYERSEHEADPHADPSRRQRIEALRQSVETAETELREVKAALAAETERYHRRFHPVWGQLFKTGYQNSRFAEQVEQYACLYTSRVSNLRFVSPEITFRCMSDQCPHDRLHESPMRRILERRLQVVQNVSDLDAASS</sequence>
<dbReference type="PIRSF" id="PIRSF017434">
    <property type="entry name" value="Purine_5'-nucleotidase"/>
    <property type="match status" value="1"/>
</dbReference>
<dbReference type="OrthoDB" id="10252832at2759"/>
<dbReference type="RefSeq" id="XP_005535253.1">
    <property type="nucleotide sequence ID" value="XM_005535196.1"/>
</dbReference>
<accession>M1VA68</accession>
<dbReference type="InterPro" id="IPR036412">
    <property type="entry name" value="HAD-like_sf"/>
</dbReference>
<keyword evidence="4 6" id="KW-0460">Magnesium</keyword>
<keyword evidence="7" id="KW-0175">Coiled coil</keyword>
<dbReference type="NCBIfam" id="TIGR02244">
    <property type="entry name" value="HAD-IG-Ncltidse"/>
    <property type="match status" value="1"/>
</dbReference>
<dbReference type="PANTHER" id="PTHR12103:SF15">
    <property type="entry name" value="CYTOSOLIC PURINE 5'-NUCLEOTIDASE"/>
    <property type="match status" value="1"/>
</dbReference>
<evidence type="ECO:0000256" key="2">
    <source>
        <dbReference type="ARBA" id="ARBA00022723"/>
    </source>
</evidence>
<feature type="binding site" evidence="6">
    <location>
        <position position="408"/>
    </location>
    <ligand>
        <name>Mg(2+)</name>
        <dbReference type="ChEBI" id="CHEBI:18420"/>
    </ligand>
</feature>
<evidence type="ECO:0000313" key="10">
    <source>
        <dbReference type="Proteomes" id="UP000007014"/>
    </source>
</evidence>
<dbReference type="SUPFAM" id="SSF56784">
    <property type="entry name" value="HAD-like"/>
    <property type="match status" value="1"/>
</dbReference>
<feature type="binding site" evidence="6">
    <location>
        <position position="111"/>
    </location>
    <ligand>
        <name>GMP</name>
        <dbReference type="ChEBI" id="CHEBI:58115"/>
    </ligand>
</feature>
<gene>
    <name evidence="9" type="ORF">CYME_CMC020C</name>
</gene>
<evidence type="ECO:0000256" key="6">
    <source>
        <dbReference type="PIRSR" id="PIRSR017434-2"/>
    </source>
</evidence>
<evidence type="ECO:0000256" key="8">
    <source>
        <dbReference type="SAM" id="MobiDB-lite"/>
    </source>
</evidence>
<dbReference type="OMA" id="YVGDHMY"/>
<reference evidence="9 10" key="1">
    <citation type="journal article" date="2004" name="Nature">
        <title>Genome sequence of the ultrasmall unicellular red alga Cyanidioschyzon merolae 10D.</title>
        <authorList>
            <person name="Matsuzaki M."/>
            <person name="Misumi O."/>
            <person name="Shin-i T."/>
            <person name="Maruyama S."/>
            <person name="Takahara M."/>
            <person name="Miyagishima S."/>
            <person name="Mori T."/>
            <person name="Nishida K."/>
            <person name="Yagisawa F."/>
            <person name="Nishida K."/>
            <person name="Yoshida Y."/>
            <person name="Nishimura Y."/>
            <person name="Nakao S."/>
            <person name="Kobayashi T."/>
            <person name="Momoyama Y."/>
            <person name="Higashiyama T."/>
            <person name="Minoda A."/>
            <person name="Sano M."/>
            <person name="Nomoto H."/>
            <person name="Oishi K."/>
            <person name="Hayashi H."/>
            <person name="Ohta F."/>
            <person name="Nishizaka S."/>
            <person name="Haga S."/>
            <person name="Miura S."/>
            <person name="Morishita T."/>
            <person name="Kabeya Y."/>
            <person name="Terasawa K."/>
            <person name="Suzuki Y."/>
            <person name="Ishii Y."/>
            <person name="Asakawa S."/>
            <person name="Takano H."/>
            <person name="Ohta N."/>
            <person name="Kuroiwa H."/>
            <person name="Tanaka K."/>
            <person name="Shimizu N."/>
            <person name="Sugano S."/>
            <person name="Sato N."/>
            <person name="Nozaki H."/>
            <person name="Ogasawara N."/>
            <person name="Kohara Y."/>
            <person name="Kuroiwa T."/>
        </authorList>
    </citation>
    <scope>NUCLEOTIDE SEQUENCE [LARGE SCALE GENOMIC DNA]</scope>
    <source>
        <strain evidence="9 10">10D</strain>
    </source>
</reference>
<evidence type="ECO:0000256" key="7">
    <source>
        <dbReference type="SAM" id="Coils"/>
    </source>
</evidence>
<dbReference type="InterPro" id="IPR008380">
    <property type="entry name" value="HAD-SF_hydro_IG_5-nucl"/>
</dbReference>
<dbReference type="PANTHER" id="PTHR12103">
    <property type="entry name" value="5'-NUCLEOTIDASE DOMAIN-CONTAINING"/>
    <property type="match status" value="1"/>
</dbReference>
<feature type="binding site" evidence="6">
    <location>
        <position position="109"/>
    </location>
    <ligand>
        <name>Mg(2+)</name>
        <dbReference type="ChEBI" id="CHEBI:18420"/>
    </ligand>
</feature>
<keyword evidence="10" id="KW-1185">Reference proteome</keyword>
<dbReference type="eggNOG" id="KOG2469">
    <property type="taxonomic scope" value="Eukaryota"/>
</dbReference>
<comment type="cofactor">
    <cofactor evidence="6">
        <name>Mg(2+)</name>
        <dbReference type="ChEBI" id="CHEBI:18420"/>
    </cofactor>
    <text evidence="6">Binds 1 Mg(2+) ion per subunit.</text>
</comment>
<dbReference type="InterPro" id="IPR016695">
    <property type="entry name" value="Pur_nucleotidase"/>
</dbReference>
<dbReference type="KEGG" id="cme:CYME_CMC020C"/>
<protein>
    <submittedName>
        <fullName evidence="9">Probable cytosolic IMP-GMP specific 5'-nucleotidase</fullName>
    </submittedName>
</protein>
<feature type="region of interest" description="Disordered" evidence="8">
    <location>
        <begin position="56"/>
        <end position="79"/>
    </location>
</feature>
<keyword evidence="2 6" id="KW-0479">Metal-binding</keyword>
<evidence type="ECO:0000256" key="5">
    <source>
        <dbReference type="PIRSR" id="PIRSR017434-1"/>
    </source>
</evidence>
<dbReference type="GO" id="GO:0046872">
    <property type="term" value="F:metal ion binding"/>
    <property type="evidence" value="ECO:0007669"/>
    <property type="project" value="UniProtKB-KW"/>
</dbReference>
<feature type="coiled-coil region" evidence="7">
    <location>
        <begin position="493"/>
        <end position="520"/>
    </location>
</feature>
<dbReference type="HOGENOM" id="CLU_017845_4_1_1"/>
<evidence type="ECO:0000256" key="3">
    <source>
        <dbReference type="ARBA" id="ARBA00022801"/>
    </source>
</evidence>
<keyword evidence="3" id="KW-0378">Hydrolase</keyword>
<dbReference type="AlphaFoldDB" id="M1VA68"/>
<organism evidence="9 10">
    <name type="scientific">Cyanidioschyzon merolae (strain NIES-3377 / 10D)</name>
    <name type="common">Unicellular red alga</name>
    <dbReference type="NCBI Taxonomy" id="280699"/>
    <lineage>
        <taxon>Eukaryota</taxon>
        <taxon>Rhodophyta</taxon>
        <taxon>Bangiophyceae</taxon>
        <taxon>Cyanidiales</taxon>
        <taxon>Cyanidiaceae</taxon>
        <taxon>Cyanidioschyzon</taxon>
    </lineage>
</organism>
<comment type="similarity">
    <text evidence="1">Belongs to the 5'(3')-deoxyribonucleotidase family.</text>
</comment>
<evidence type="ECO:0000256" key="1">
    <source>
        <dbReference type="ARBA" id="ARBA00009589"/>
    </source>
</evidence>
<dbReference type="Proteomes" id="UP000007014">
    <property type="component" value="Chromosome 3"/>
</dbReference>
<proteinExistence type="inferred from homology"/>
<evidence type="ECO:0000313" key="9">
    <source>
        <dbReference type="EMBL" id="BAM78967.1"/>
    </source>
</evidence>
<dbReference type="Gene3D" id="3.40.50.1000">
    <property type="entry name" value="HAD superfamily/HAD-like"/>
    <property type="match status" value="2"/>
</dbReference>
<evidence type="ECO:0000256" key="4">
    <source>
        <dbReference type="ARBA" id="ARBA00022842"/>
    </source>
</evidence>
<dbReference type="Gramene" id="CMC020CT">
    <property type="protein sequence ID" value="CMC020CT"/>
    <property type="gene ID" value="CMC020C"/>
</dbReference>
<dbReference type="Pfam" id="PF05761">
    <property type="entry name" value="5_nucleotid"/>
    <property type="match status" value="1"/>
</dbReference>
<dbReference type="GO" id="GO:0008253">
    <property type="term" value="F:5'-nucleotidase activity"/>
    <property type="evidence" value="ECO:0007669"/>
    <property type="project" value="TreeGrafter"/>
</dbReference>
<feature type="active site" description="Nucleophile" evidence="5">
    <location>
        <position position="109"/>
    </location>
</feature>
<dbReference type="GeneID" id="16992402"/>
<reference evidence="9 10" key="2">
    <citation type="journal article" date="2007" name="BMC Biol.">
        <title>A 100%-complete sequence reveals unusually simple genomic features in the hot-spring red alga Cyanidioschyzon merolae.</title>
        <authorList>
            <person name="Nozaki H."/>
            <person name="Takano H."/>
            <person name="Misumi O."/>
            <person name="Terasawa K."/>
            <person name="Matsuzaki M."/>
            <person name="Maruyama S."/>
            <person name="Nishida K."/>
            <person name="Yagisawa F."/>
            <person name="Yoshida Y."/>
            <person name="Fujiwara T."/>
            <person name="Takio S."/>
            <person name="Tamura K."/>
            <person name="Chung S.J."/>
            <person name="Nakamura S."/>
            <person name="Kuroiwa H."/>
            <person name="Tanaka K."/>
            <person name="Sato N."/>
            <person name="Kuroiwa T."/>
        </authorList>
    </citation>
    <scope>NUCLEOTIDE SEQUENCE [LARGE SCALE GENOMIC DNA]</scope>
    <source>
        <strain evidence="9 10">10D</strain>
    </source>
</reference>
<dbReference type="InterPro" id="IPR023214">
    <property type="entry name" value="HAD_sf"/>
</dbReference>
<dbReference type="EMBL" id="AP006485">
    <property type="protein sequence ID" value="BAM78967.1"/>
    <property type="molecule type" value="Genomic_DNA"/>
</dbReference>
<feature type="active site" description="Proton donor" evidence="5">
    <location>
        <position position="111"/>
    </location>
</feature>